<dbReference type="PROSITE" id="PS51203">
    <property type="entry name" value="CS"/>
    <property type="match status" value="1"/>
</dbReference>
<dbReference type="InterPro" id="IPR007699">
    <property type="entry name" value="SGS_dom"/>
</dbReference>
<dbReference type="OMA" id="WIKKCEE"/>
<dbReference type="GeneID" id="27685737"/>
<evidence type="ECO:0000313" key="7">
    <source>
        <dbReference type="Proteomes" id="UP000053201"/>
    </source>
</evidence>
<feature type="repeat" description="TPR" evidence="2">
    <location>
        <begin position="6"/>
        <end position="39"/>
    </location>
</feature>
<dbReference type="FunFam" id="2.60.40.790:FF:000012">
    <property type="entry name" value="SGT1 homolog, MIS12 kinetochore complex assembly cochaperone"/>
    <property type="match status" value="1"/>
</dbReference>
<comment type="similarity">
    <text evidence="1">Belongs to the SGT1 family.</text>
</comment>
<dbReference type="InterPro" id="IPR008978">
    <property type="entry name" value="HSP20-like_chaperone"/>
</dbReference>
<dbReference type="VEuPathDB" id="FungiDB:SPPG_02120"/>
<dbReference type="GO" id="GO:0051087">
    <property type="term" value="F:protein-folding chaperone binding"/>
    <property type="evidence" value="ECO:0007669"/>
    <property type="project" value="InterPro"/>
</dbReference>
<reference evidence="6 7" key="1">
    <citation type="submission" date="2009-08" db="EMBL/GenBank/DDBJ databases">
        <title>The Genome Sequence of Spizellomyces punctatus strain DAOM BR117.</title>
        <authorList>
            <consortium name="The Broad Institute Genome Sequencing Platform"/>
            <person name="Russ C."/>
            <person name="Cuomo C."/>
            <person name="Shea T."/>
            <person name="Young S.K."/>
            <person name="Zeng Q."/>
            <person name="Koehrsen M."/>
            <person name="Haas B."/>
            <person name="Borodovsky M."/>
            <person name="Guigo R."/>
            <person name="Alvarado L."/>
            <person name="Berlin A."/>
            <person name="Bochicchio J."/>
            <person name="Borenstein D."/>
            <person name="Chapman S."/>
            <person name="Chen Z."/>
            <person name="Engels R."/>
            <person name="Freedman E."/>
            <person name="Gellesch M."/>
            <person name="Goldberg J."/>
            <person name="Griggs A."/>
            <person name="Gujja S."/>
            <person name="Heiman D."/>
            <person name="Hepburn T."/>
            <person name="Howarth C."/>
            <person name="Jen D."/>
            <person name="Larson L."/>
            <person name="Lewis B."/>
            <person name="Mehta T."/>
            <person name="Park D."/>
            <person name="Pearson M."/>
            <person name="Roberts A."/>
            <person name="Saif S."/>
            <person name="Shenoy N."/>
            <person name="Sisk P."/>
            <person name="Stolte C."/>
            <person name="Sykes S."/>
            <person name="Thomson T."/>
            <person name="Walk T."/>
            <person name="White J."/>
            <person name="Yandava C."/>
            <person name="Burger G."/>
            <person name="Gray M.W."/>
            <person name="Holland P.W.H."/>
            <person name="King N."/>
            <person name="Lang F.B.F."/>
            <person name="Roger A.J."/>
            <person name="Ruiz-Trillo I."/>
            <person name="Lander E."/>
            <person name="Nusbaum C."/>
        </authorList>
    </citation>
    <scope>NUCLEOTIDE SEQUENCE [LARGE SCALE GENOMIC DNA]</scope>
    <source>
        <strain evidence="6 7">DAOM BR117</strain>
    </source>
</reference>
<keyword evidence="7" id="KW-1185">Reference proteome</keyword>
<dbReference type="InterPro" id="IPR007052">
    <property type="entry name" value="CS_dom"/>
</dbReference>
<feature type="compositionally biased region" description="Polar residues" evidence="3">
    <location>
        <begin position="132"/>
        <end position="151"/>
    </location>
</feature>
<dbReference type="eggNOG" id="KOG1309">
    <property type="taxonomic scope" value="Eukaryota"/>
</dbReference>
<dbReference type="Proteomes" id="UP000053201">
    <property type="component" value="Unassembled WGS sequence"/>
</dbReference>
<dbReference type="InterPro" id="IPR019734">
    <property type="entry name" value="TPR_rpt"/>
</dbReference>
<dbReference type="Pfam" id="PF04969">
    <property type="entry name" value="CS"/>
    <property type="match status" value="1"/>
</dbReference>
<dbReference type="SMART" id="SM00028">
    <property type="entry name" value="TPR"/>
    <property type="match status" value="3"/>
</dbReference>
<feature type="domain" description="CS" evidence="5">
    <location>
        <begin position="161"/>
        <end position="252"/>
    </location>
</feature>
<feature type="domain" description="SGS" evidence="4">
    <location>
        <begin position="272"/>
        <end position="359"/>
    </location>
</feature>
<name>A0A0L0HNP8_SPIPD</name>
<dbReference type="STRING" id="645134.A0A0L0HNP8"/>
<evidence type="ECO:0000313" key="6">
    <source>
        <dbReference type="EMBL" id="KND03056.1"/>
    </source>
</evidence>
<accession>A0A0L0HNP8</accession>
<evidence type="ECO:0000259" key="5">
    <source>
        <dbReference type="PROSITE" id="PS51203"/>
    </source>
</evidence>
<dbReference type="Pfam" id="PF14559">
    <property type="entry name" value="TPR_19"/>
    <property type="match status" value="1"/>
</dbReference>
<gene>
    <name evidence="6" type="ORF">SPPG_02120</name>
</gene>
<dbReference type="Gene3D" id="2.60.40.790">
    <property type="match status" value="1"/>
</dbReference>
<evidence type="ECO:0008006" key="8">
    <source>
        <dbReference type="Google" id="ProtNLM"/>
    </source>
</evidence>
<dbReference type="SUPFAM" id="SSF48452">
    <property type="entry name" value="TPR-like"/>
    <property type="match status" value="1"/>
</dbReference>
<dbReference type="PROSITE" id="PS51048">
    <property type="entry name" value="SGS"/>
    <property type="match status" value="1"/>
</dbReference>
<dbReference type="PROSITE" id="PS50005">
    <property type="entry name" value="TPR"/>
    <property type="match status" value="1"/>
</dbReference>
<sequence>MTLEDTSSILSAANTAFVDEDYQEALSLYARAIETSPSTPDLYLKRAACYHQLEQFREAVEDAKAAAMLAGGDPKVVGKAHIRRGMGLLELGNAQEALDAFLEARRVTGDADGVKRWIEKCEKLGAVVPKPVSTSAPAPSSNVASTSTPASIPQPASFLPPSKIRHEWFQNENFVTLTVFVKNAKSEDVNLVLVERALSLSVKLPSGGDYSLELDPLAHEIVPSESKHSILSTKIEIKLKKKDLGVRWGTLEGEEIGPVTTVAGANAQDRPAYPSSAKKKHDWDAVAKSLEQEKPEGEQALNALFQQIYRDSSEEVRRAMMKSYIESNGTCLSTNWEEVGKKTVETTPPEGMIAKKYEV</sequence>
<feature type="region of interest" description="Disordered" evidence="3">
    <location>
        <begin position="131"/>
        <end position="154"/>
    </location>
</feature>
<dbReference type="InParanoid" id="A0A0L0HNP8"/>
<evidence type="ECO:0000259" key="4">
    <source>
        <dbReference type="PROSITE" id="PS51048"/>
    </source>
</evidence>
<dbReference type="PANTHER" id="PTHR45862">
    <property type="entry name" value="PROTEIN SGT1 HOMOLOG"/>
    <property type="match status" value="1"/>
</dbReference>
<evidence type="ECO:0000256" key="3">
    <source>
        <dbReference type="SAM" id="MobiDB-lite"/>
    </source>
</evidence>
<dbReference type="AlphaFoldDB" id="A0A0L0HNP8"/>
<dbReference type="eggNOG" id="KOG0553">
    <property type="taxonomic scope" value="Eukaryota"/>
</dbReference>
<dbReference type="InterPro" id="IPR011990">
    <property type="entry name" value="TPR-like_helical_dom_sf"/>
</dbReference>
<dbReference type="FunCoup" id="A0A0L0HNP8">
    <property type="interactions" value="537"/>
</dbReference>
<dbReference type="GO" id="GO:0005737">
    <property type="term" value="C:cytoplasm"/>
    <property type="evidence" value="ECO:0007669"/>
    <property type="project" value="UniProtKB-ARBA"/>
</dbReference>
<dbReference type="InterPro" id="IPR044563">
    <property type="entry name" value="Sgt1-like"/>
</dbReference>
<evidence type="ECO:0000256" key="2">
    <source>
        <dbReference type="PROSITE-ProRule" id="PRU00339"/>
    </source>
</evidence>
<dbReference type="OrthoDB" id="1898560at2759"/>
<protein>
    <recommendedName>
        <fullName evidence="8">SGS domain-containing protein</fullName>
    </recommendedName>
</protein>
<dbReference type="RefSeq" id="XP_016611095.1">
    <property type="nucleotide sequence ID" value="XM_016750426.1"/>
</dbReference>
<dbReference type="Gene3D" id="1.25.40.10">
    <property type="entry name" value="Tetratricopeptide repeat domain"/>
    <property type="match status" value="1"/>
</dbReference>
<dbReference type="SUPFAM" id="SSF49764">
    <property type="entry name" value="HSP20-like chaperones"/>
    <property type="match status" value="1"/>
</dbReference>
<keyword evidence="2" id="KW-0802">TPR repeat</keyword>
<organism evidence="6 7">
    <name type="scientific">Spizellomyces punctatus (strain DAOM BR117)</name>
    <dbReference type="NCBI Taxonomy" id="645134"/>
    <lineage>
        <taxon>Eukaryota</taxon>
        <taxon>Fungi</taxon>
        <taxon>Fungi incertae sedis</taxon>
        <taxon>Chytridiomycota</taxon>
        <taxon>Chytridiomycota incertae sedis</taxon>
        <taxon>Chytridiomycetes</taxon>
        <taxon>Spizellomycetales</taxon>
        <taxon>Spizellomycetaceae</taxon>
        <taxon>Spizellomyces</taxon>
    </lineage>
</organism>
<proteinExistence type="inferred from homology"/>
<dbReference type="EMBL" id="KQ257452">
    <property type="protein sequence ID" value="KND03056.1"/>
    <property type="molecule type" value="Genomic_DNA"/>
</dbReference>
<dbReference type="Pfam" id="PF05002">
    <property type="entry name" value="SGS"/>
    <property type="match status" value="1"/>
</dbReference>
<evidence type="ECO:0000256" key="1">
    <source>
        <dbReference type="ARBA" id="ARBA00008509"/>
    </source>
</evidence>